<keyword evidence="1 3" id="KW-0344">Guanine-nucleotide releasing factor</keyword>
<dbReference type="GO" id="GO:0043025">
    <property type="term" value="C:neuronal cell body"/>
    <property type="evidence" value="ECO:0007669"/>
    <property type="project" value="TreeGrafter"/>
</dbReference>
<dbReference type="InterPro" id="IPR036964">
    <property type="entry name" value="RASGEF_cat_dom_sf"/>
</dbReference>
<dbReference type="KEGG" id="muo:115470094"/>
<dbReference type="FunFam" id="1.10.840.10:FF:000013">
    <property type="entry name" value="Kinase non-catalytic C-lobe domain-containing 1"/>
    <property type="match status" value="1"/>
</dbReference>
<dbReference type="PROSITE" id="PS51377">
    <property type="entry name" value="KIND"/>
    <property type="match status" value="2"/>
</dbReference>
<dbReference type="InterPro" id="IPR023578">
    <property type="entry name" value="Ras_GEF_dom_sf"/>
</dbReference>
<dbReference type="GeneID" id="115470094"/>
<proteinExistence type="predicted"/>
<dbReference type="SUPFAM" id="SSF48366">
    <property type="entry name" value="Ras GEF"/>
    <property type="match status" value="1"/>
</dbReference>
<dbReference type="Pfam" id="PF00618">
    <property type="entry name" value="RasGEF_N"/>
    <property type="match status" value="1"/>
</dbReference>
<accession>A0A6P7Y176</accession>
<dbReference type="PANTHER" id="PTHR21560">
    <property type="entry name" value="VERY KIND PROTEIN"/>
    <property type="match status" value="1"/>
</dbReference>
<name>A0A6P7Y176_9AMPH</name>
<dbReference type="PROSITE" id="PS50212">
    <property type="entry name" value="RASGEF_NTER"/>
    <property type="match status" value="1"/>
</dbReference>
<feature type="compositionally biased region" description="Polar residues" evidence="4">
    <location>
        <begin position="506"/>
        <end position="515"/>
    </location>
</feature>
<dbReference type="CTD" id="85442"/>
<evidence type="ECO:0000256" key="4">
    <source>
        <dbReference type="SAM" id="MobiDB-lite"/>
    </source>
</evidence>
<feature type="domain" description="N-terminal Ras-GEF" evidence="6">
    <location>
        <begin position="1438"/>
        <end position="1567"/>
    </location>
</feature>
<feature type="compositionally biased region" description="Polar residues" evidence="4">
    <location>
        <begin position="840"/>
        <end position="849"/>
    </location>
</feature>
<dbReference type="GO" id="GO:0032045">
    <property type="term" value="C:guanyl-nucleotide exchange factor complex"/>
    <property type="evidence" value="ECO:0007669"/>
    <property type="project" value="TreeGrafter"/>
</dbReference>
<dbReference type="Proteomes" id="UP000515156">
    <property type="component" value="Chromosome 5"/>
</dbReference>
<dbReference type="PANTHER" id="PTHR21560:SF0">
    <property type="entry name" value="KINASE NON-CATALYTIC C-LOBE DOMAIN-CONTAINING PROTEIN 1"/>
    <property type="match status" value="1"/>
</dbReference>
<feature type="domain" description="Ras-GEF" evidence="5">
    <location>
        <begin position="1661"/>
        <end position="1912"/>
    </location>
</feature>
<dbReference type="FunCoup" id="A0A6P7Y176">
    <property type="interactions" value="71"/>
</dbReference>
<protein>
    <submittedName>
        <fullName evidence="9">Kinase non-catalytic C-lobe domain-containing protein 1</fullName>
    </submittedName>
</protein>
<dbReference type="SMART" id="SM00147">
    <property type="entry name" value="RasGEF"/>
    <property type="match status" value="1"/>
</dbReference>
<evidence type="ECO:0000313" key="8">
    <source>
        <dbReference type="Proteomes" id="UP000515156"/>
    </source>
</evidence>
<gene>
    <name evidence="9" type="primary">KNDC1</name>
</gene>
<evidence type="ECO:0000313" key="9">
    <source>
        <dbReference type="RefSeq" id="XP_030058856.1"/>
    </source>
</evidence>
<feature type="region of interest" description="Disordered" evidence="4">
    <location>
        <begin position="824"/>
        <end position="849"/>
    </location>
</feature>
<dbReference type="GO" id="GO:0016301">
    <property type="term" value="F:kinase activity"/>
    <property type="evidence" value="ECO:0007669"/>
    <property type="project" value="UniProtKB-KW"/>
</dbReference>
<dbReference type="OrthoDB" id="10254377at2759"/>
<keyword evidence="9" id="KW-0808">Transferase</keyword>
<organism evidence="8 9">
    <name type="scientific">Microcaecilia unicolor</name>
    <dbReference type="NCBI Taxonomy" id="1415580"/>
    <lineage>
        <taxon>Eukaryota</taxon>
        <taxon>Metazoa</taxon>
        <taxon>Chordata</taxon>
        <taxon>Craniata</taxon>
        <taxon>Vertebrata</taxon>
        <taxon>Euteleostomi</taxon>
        <taxon>Amphibia</taxon>
        <taxon>Gymnophiona</taxon>
        <taxon>Siphonopidae</taxon>
        <taxon>Microcaecilia</taxon>
    </lineage>
</organism>
<reference evidence="9" key="1">
    <citation type="submission" date="2025-08" db="UniProtKB">
        <authorList>
            <consortium name="RefSeq"/>
        </authorList>
    </citation>
    <scope>IDENTIFICATION</scope>
</reference>
<dbReference type="Pfam" id="PF00617">
    <property type="entry name" value="RasGEF"/>
    <property type="match status" value="1"/>
</dbReference>
<dbReference type="GO" id="GO:0005085">
    <property type="term" value="F:guanyl-nucleotide exchange factor activity"/>
    <property type="evidence" value="ECO:0007669"/>
    <property type="project" value="UniProtKB-KW"/>
</dbReference>
<dbReference type="SUPFAM" id="SSF56112">
    <property type="entry name" value="Protein kinase-like (PK-like)"/>
    <property type="match status" value="2"/>
</dbReference>
<feature type="region of interest" description="Disordered" evidence="4">
    <location>
        <begin position="505"/>
        <end position="525"/>
    </location>
</feature>
<dbReference type="SMART" id="SM00750">
    <property type="entry name" value="KIND"/>
    <property type="match status" value="2"/>
</dbReference>
<keyword evidence="9" id="KW-0418">Kinase</keyword>
<dbReference type="Gene3D" id="1.10.840.10">
    <property type="entry name" value="Ras guanine-nucleotide exchange factors catalytic domain"/>
    <property type="match status" value="1"/>
</dbReference>
<dbReference type="FunFam" id="1.10.510.10:FF:000529">
    <property type="entry name" value="Kinase non-catalytic C-lobe domain-containing 1"/>
    <property type="match status" value="1"/>
</dbReference>
<dbReference type="Gene3D" id="1.10.510.10">
    <property type="entry name" value="Transferase(Phosphotransferase) domain 1"/>
    <property type="match status" value="2"/>
</dbReference>
<feature type="domain" description="KIND" evidence="7">
    <location>
        <begin position="34"/>
        <end position="214"/>
    </location>
</feature>
<evidence type="ECO:0000259" key="7">
    <source>
        <dbReference type="PROSITE" id="PS51377"/>
    </source>
</evidence>
<dbReference type="GO" id="GO:0048814">
    <property type="term" value="P:regulation of dendrite morphogenesis"/>
    <property type="evidence" value="ECO:0007669"/>
    <property type="project" value="TreeGrafter"/>
</dbReference>
<feature type="compositionally biased region" description="Basic and acidic residues" evidence="4">
    <location>
        <begin position="516"/>
        <end position="525"/>
    </location>
</feature>
<dbReference type="InParanoid" id="A0A6P7Y176"/>
<dbReference type="CDD" id="cd06224">
    <property type="entry name" value="REM"/>
    <property type="match status" value="1"/>
</dbReference>
<dbReference type="RefSeq" id="XP_030058856.1">
    <property type="nucleotide sequence ID" value="XM_030202996.1"/>
</dbReference>
<evidence type="ECO:0000259" key="5">
    <source>
        <dbReference type="PROSITE" id="PS50009"/>
    </source>
</evidence>
<keyword evidence="2" id="KW-0677">Repeat</keyword>
<dbReference type="InterPro" id="IPR011009">
    <property type="entry name" value="Kinase-like_dom_sf"/>
</dbReference>
<dbReference type="InterPro" id="IPR011019">
    <property type="entry name" value="KIND_dom"/>
</dbReference>
<keyword evidence="8" id="KW-1185">Reference proteome</keyword>
<evidence type="ECO:0000259" key="6">
    <source>
        <dbReference type="PROSITE" id="PS50212"/>
    </source>
</evidence>
<dbReference type="Gene3D" id="1.20.870.10">
    <property type="entry name" value="Son of sevenless (SoS) protein Chain: S domain 1"/>
    <property type="match status" value="1"/>
</dbReference>
<dbReference type="GO" id="GO:0007264">
    <property type="term" value="P:small GTPase-mediated signal transduction"/>
    <property type="evidence" value="ECO:0007669"/>
    <property type="project" value="InterPro"/>
</dbReference>
<sequence>MNTMGEEEEEEEGDNQDLYDFEPLPTLLEDEENVSLADILSLRDSSLSEQEIWAVCLECIYSLKSISHSAIFQTLCITPDTLAFNNNGNVCFRELLSDDPEGAFVPPEFDITGNTYEAHIYSLGATLKATSEFGIEPELEPNFCKELKYLFEQMQQENPLDRPDIEIIISLCEEKMKCSSSCNICCNLSAVGRRVLSIESINAFQDECENTWRGRKYQADTEVKPQRDEKTAESIPFAAENCASKLCLNGCLNSLTLEDGKCKYGLNEIAIKTDNERTPLLSKFTNHYNEEKIVLFHENHNDSVLETGQCDHDFGRLLRKSLTSKPQSFPKNPVKYTEESYSLTTVSGSDNGELTKKSWPSASDLPFLDSSKDDNFCNICLQTKSQPKLCQVFSPNSQIIDSHECAQLSNIFRGKVPSVPKGKPEFCSGCGTDEFCLASPETPLVQVIGKVADHLPPGTEVLRKDCTSPGDCAQTSILLKGDNLSQINCKFSLLNTDTSGKDCKAHQNNSSQLSRSSDKQRFDGTRESELINDNEQWISLKDLLSWYGRPLKEYELWALCHECLNALQTCINYPVYLNLDAVMIDSSGEVLFSVSEDAEYCDSFCLAPEFEERGLVTEKVCVYGVAAILWTAAKYNSSPDHKLSLPKKLKRLLLNMAKKNANDRPSVAEALQICKKYLSRQGIKSKEIWSQLSRCAYQQNEDAALPDCVSLELSDKHNKEGSLESIVGFVPVTNKKRIIAVKGPVPCQSSLNNEVSTLPTTFTSPATYFKPIILMQNTDIRRNKHEDSKMSSSEQFGEVVNNEIQVKNNESISVTDIENHAVKEHSEAAHLPPPQKEKQTASSMSNSFISSLKGQTPNNVLSFTACSASISNPLSDQKEIISTASSSSSSVCSTLLNTPLPHNFLLKQDPKREVQKLPKQVLSLHFHTENACEWLCNPPEVLSCSLHNNACDISYKNNSYSNQTTARQEKSIKNIIVLQNDSSCDATNNSSKMNRKAAEVTKEKLGIAMSFPEDSSSMDANIKCSSDLEPASQQKRTICSSVQKVVQLIQEEFAFDGYLENGVEDLAMGEYIFALKGLQFGTFCGAVSEKFCDLYWDEPLLENLYTVVNGETLSPVGISKDISTLINTSENLKRNNTSARKKTRKPKKIEKQSNCTQLNLVQHEDSVCITFPLPVVSFQTDGSPKSFNLNPGQKTQMTSDTEITPTIDSRFEEMDLQKLLSDSCEKECRPQHPPLRTETKEHSDKWTLLQAEGFCLGPDFTAVIEEHTEDMFYSMADIYRCNPGWRSAFYGAQCFHPDVQSYINKLGIQKENETANIRAKKLELQQQLMIETKNYRKTVKFYQKLMQKERRNKVTEVRSTMVKLKGQLEEMKSKVLFLELVKKCLQVTDAEQWGLDQCALPIVINMSTRCEMEYNHFEEKSLLTFCNVREHKGDKHTKSKILQAGTPLGLMAYLYTRTAILEGYVQQFLYTFRYFCTQQGFLQFLIERAKRALSSENLDSSSTFAKIYNRTLYLLQAWIEDCCTVDFTANPDLLDIVEKFIYSTQIPKDNHGEQLLSLLQDIASRKHEFTSCLSFVQQKDDEDTKSLHSLCTKLSEDNISRKSFNWIHFNENDSLLPHQKKKKYTIASALSRPCYPKFIEGFSRSYVKVYERDSYFINEYSVLQLSNQLTLLQEKMFQKCHPVHFLNSRSLGVKDRATTATKTVRSEALPAEVYSLFVQDCIQDNYLIQILRYEDNVSKWVAAEIVTSHTSKLQANLLAKFLLIAKCCYKQRNFATAIQILKGLENLIVRQLPVWKNIPSKVSEILKELKAVEVFLKSDSLCLMKGDKFKTLPTIPSAHLLAMHIQQLETGGFTMVNGTFKWTKLRNIAKVVSQVHAFQELPYSLTPDPELQYYLKKRFAHFSEADISALAAENNTNFYQITAEKHSRRIQDTLRRMKATFQ</sequence>
<dbReference type="GO" id="GO:0030425">
    <property type="term" value="C:dendrite"/>
    <property type="evidence" value="ECO:0007669"/>
    <property type="project" value="TreeGrafter"/>
</dbReference>
<feature type="region of interest" description="Disordered" evidence="4">
    <location>
        <begin position="1"/>
        <end position="20"/>
    </location>
</feature>
<dbReference type="SMART" id="SM00229">
    <property type="entry name" value="RasGEFN"/>
    <property type="match status" value="1"/>
</dbReference>
<dbReference type="PROSITE" id="PS50009">
    <property type="entry name" value="RASGEF_CAT"/>
    <property type="match status" value="1"/>
</dbReference>
<feature type="domain" description="KIND" evidence="7">
    <location>
        <begin position="538"/>
        <end position="702"/>
    </location>
</feature>
<dbReference type="InterPro" id="IPR000651">
    <property type="entry name" value="Ras-like_Gua-exchang_fac_N"/>
</dbReference>
<dbReference type="InterPro" id="IPR029899">
    <property type="entry name" value="KNDC1"/>
</dbReference>
<evidence type="ECO:0000256" key="2">
    <source>
        <dbReference type="ARBA" id="ARBA00022737"/>
    </source>
</evidence>
<evidence type="ECO:0000256" key="1">
    <source>
        <dbReference type="ARBA" id="ARBA00022658"/>
    </source>
</evidence>
<dbReference type="InterPro" id="IPR001895">
    <property type="entry name" value="RASGEF_cat_dom"/>
</dbReference>
<evidence type="ECO:0000256" key="3">
    <source>
        <dbReference type="PROSITE-ProRule" id="PRU00168"/>
    </source>
</evidence>